<dbReference type="SUPFAM" id="SSF57701">
    <property type="entry name" value="Zn2/Cys6 DNA-binding domain"/>
    <property type="match status" value="1"/>
</dbReference>
<dbReference type="CDD" id="cd00067">
    <property type="entry name" value="GAL4"/>
    <property type="match status" value="1"/>
</dbReference>
<dbReference type="SMART" id="SM00355">
    <property type="entry name" value="ZnF_C2H2"/>
    <property type="match status" value="2"/>
</dbReference>
<feature type="region of interest" description="Disordered" evidence="7">
    <location>
        <begin position="875"/>
        <end position="899"/>
    </location>
</feature>
<evidence type="ECO:0000259" key="9">
    <source>
        <dbReference type="PROSITE" id="PS50157"/>
    </source>
</evidence>
<feature type="region of interest" description="Disordered" evidence="7">
    <location>
        <begin position="827"/>
        <end position="859"/>
    </location>
</feature>
<evidence type="ECO:0000256" key="1">
    <source>
        <dbReference type="ARBA" id="ARBA00022723"/>
    </source>
</evidence>
<dbReference type="InterPro" id="IPR013087">
    <property type="entry name" value="Znf_C2H2_type"/>
</dbReference>
<keyword evidence="2" id="KW-0862">Zinc</keyword>
<keyword evidence="6" id="KW-0863">Zinc-finger</keyword>
<evidence type="ECO:0000256" key="5">
    <source>
        <dbReference type="ARBA" id="ARBA00023242"/>
    </source>
</evidence>
<evidence type="ECO:0000256" key="7">
    <source>
        <dbReference type="SAM" id="MobiDB-lite"/>
    </source>
</evidence>
<dbReference type="InterPro" id="IPR036864">
    <property type="entry name" value="Zn2-C6_fun-type_DNA-bd_sf"/>
</dbReference>
<gene>
    <name evidence="10" type="ORF">PRZ48_013900</name>
</gene>
<dbReference type="Proteomes" id="UP001305779">
    <property type="component" value="Unassembled WGS sequence"/>
</dbReference>
<feature type="compositionally biased region" description="Polar residues" evidence="7">
    <location>
        <begin position="875"/>
        <end position="896"/>
    </location>
</feature>
<feature type="domain" description="Zn(2)-C6 fungal-type" evidence="8">
    <location>
        <begin position="87"/>
        <end position="116"/>
    </location>
</feature>
<evidence type="ECO:0000256" key="2">
    <source>
        <dbReference type="ARBA" id="ARBA00022833"/>
    </source>
</evidence>
<evidence type="ECO:0000256" key="6">
    <source>
        <dbReference type="PROSITE-ProRule" id="PRU00042"/>
    </source>
</evidence>
<keyword evidence="3" id="KW-0805">Transcription regulation</keyword>
<dbReference type="Pfam" id="PF00096">
    <property type="entry name" value="zf-C2H2"/>
    <property type="match status" value="2"/>
</dbReference>
<dbReference type="Pfam" id="PF04082">
    <property type="entry name" value="Fungal_trans"/>
    <property type="match status" value="1"/>
</dbReference>
<dbReference type="Gene3D" id="3.30.160.60">
    <property type="entry name" value="Classic Zinc Finger"/>
    <property type="match status" value="2"/>
</dbReference>
<reference evidence="10 11" key="1">
    <citation type="journal article" date="2023" name="G3 (Bethesda)">
        <title>A chromosome-level genome assembly of Zasmidium syzygii isolated from banana leaves.</title>
        <authorList>
            <person name="van Westerhoven A.C."/>
            <person name="Mehrabi R."/>
            <person name="Talebi R."/>
            <person name="Steentjes M.B.F."/>
            <person name="Corcolon B."/>
            <person name="Chong P.A."/>
            <person name="Kema G.H.J."/>
            <person name="Seidl M.F."/>
        </authorList>
    </citation>
    <scope>NUCLEOTIDE SEQUENCE [LARGE SCALE GENOMIC DNA]</scope>
    <source>
        <strain evidence="10 11">P124</strain>
    </source>
</reference>
<dbReference type="Pfam" id="PF00172">
    <property type="entry name" value="Zn_clus"/>
    <property type="match status" value="1"/>
</dbReference>
<evidence type="ECO:0000256" key="4">
    <source>
        <dbReference type="ARBA" id="ARBA00023163"/>
    </source>
</evidence>
<dbReference type="PROSITE" id="PS00028">
    <property type="entry name" value="ZINC_FINGER_C2H2_1"/>
    <property type="match status" value="2"/>
</dbReference>
<organism evidence="10 11">
    <name type="scientific">Zasmidium cellare</name>
    <name type="common">Wine cellar mold</name>
    <name type="synonym">Racodium cellare</name>
    <dbReference type="NCBI Taxonomy" id="395010"/>
    <lineage>
        <taxon>Eukaryota</taxon>
        <taxon>Fungi</taxon>
        <taxon>Dikarya</taxon>
        <taxon>Ascomycota</taxon>
        <taxon>Pezizomycotina</taxon>
        <taxon>Dothideomycetes</taxon>
        <taxon>Dothideomycetidae</taxon>
        <taxon>Mycosphaerellales</taxon>
        <taxon>Mycosphaerellaceae</taxon>
        <taxon>Zasmidium</taxon>
    </lineage>
</organism>
<evidence type="ECO:0000259" key="8">
    <source>
        <dbReference type="PROSITE" id="PS50048"/>
    </source>
</evidence>
<sequence>MSVNTPGDINHHLSNGTNPFVCNVCQKTYGRIDHLARHFRSHTNEKPFRCDECGKTFARADLLKRHATLHTSTEQSGKKRKIRASQACTQCATIKVKCDQDKPCKRCKTKGLECRVDVSSSSTMYRSDDHDSPPEQWTGQSDSRPYNSEQHLPGPTSIPAQASVVQPMMMPGSNQPSSIMEDPSLTDFLKDVLHPAEQAHASAQPRTDTTWNGNFAPRDLMDFSQDLSLDFNDLDAVLSGGWDTWLDPSLVPAVYDKPTDRTVSDGSTPSIDGSINMGSAAYNRSAWKWVPDHGKGRASKDQSLASILIDGKASMPQRGSQSQLLTAQDRDRIVALLLSSCDKPNFQKVVTMFPAVDVLDFFLHECLVTMEHSIDSWIHIPTFRSGDAIAELLTAMVAQGAVLSRTSHAQLFGYSLQEKARLALPELFERDNSMTRNLQALQASAICLDIGTWSGNKRTMELAEAAALPLVTMIRRSGGFRRSRGVAPGPSPGDSEDMLQQKWRKWLEAESFKRLAYHVFLYTVQVSVGFQTPPLLSYAEITLELPAPQAIWRAKTAEEWRDQYFAYGSGGPLPTFVSSMCDPQTMGFVRSYIDLELTLYLVLLSHWCLAWDFTQLSSANKAQANNDIQWAGTMLASSKCQELCKLLDSFYVVIEDWRVFIPKEVHMMSQLLRMNLCVAFEDLQLIAGKEGEEEARRVFPHLKQWYRSPECRQALWHAGQVLRAARRPAGRSPNASQTDPPDAPWLRDFNAVALYHAGLAFWVYGLLSRAISMEEGYNAADPAVDYNGEPIRLDGNDEELTNMDRHRFIGLNKGRAVISALSPWSNLTSTRVSSPQTTVGTAAARGPITEPPHTRQETVPLDDPKLVMEVMINALTPSSQPPGSNNRTSQPQQTPGPQRPAMVENLVQLMRDLGEAASAV</sequence>
<dbReference type="SUPFAM" id="SSF57667">
    <property type="entry name" value="beta-beta-alpha zinc fingers"/>
    <property type="match status" value="1"/>
</dbReference>
<dbReference type="PANTHER" id="PTHR47660">
    <property type="entry name" value="TRANSCRIPTION FACTOR WITH C2H2 AND ZN(2)-CYS(6) DNA BINDING DOMAIN (EUROFUNG)-RELATED-RELATED"/>
    <property type="match status" value="1"/>
</dbReference>
<dbReference type="PROSITE" id="PS50048">
    <property type="entry name" value="ZN2_CY6_FUNGAL_2"/>
    <property type="match status" value="1"/>
</dbReference>
<proteinExistence type="predicted"/>
<dbReference type="InterPro" id="IPR036236">
    <property type="entry name" value="Znf_C2H2_sf"/>
</dbReference>
<dbReference type="PROSITE" id="PS00463">
    <property type="entry name" value="ZN2_CY6_FUNGAL_1"/>
    <property type="match status" value="1"/>
</dbReference>
<dbReference type="InterPro" id="IPR007219">
    <property type="entry name" value="XnlR_reg_dom"/>
</dbReference>
<dbReference type="PANTHER" id="PTHR47660:SF2">
    <property type="entry name" value="TRANSCRIPTION FACTOR WITH C2H2 AND ZN(2)-CYS(6) DNA BINDING DOMAIN (EUROFUNG)"/>
    <property type="match status" value="1"/>
</dbReference>
<keyword evidence="11" id="KW-1185">Reference proteome</keyword>
<feature type="domain" description="C2H2-type" evidence="9">
    <location>
        <begin position="20"/>
        <end position="47"/>
    </location>
</feature>
<evidence type="ECO:0000313" key="10">
    <source>
        <dbReference type="EMBL" id="KAK4494544.1"/>
    </source>
</evidence>
<keyword evidence="4" id="KW-0804">Transcription</keyword>
<keyword evidence="5" id="KW-0539">Nucleus</keyword>
<comment type="caution">
    <text evidence="10">The sequence shown here is derived from an EMBL/GenBank/DDBJ whole genome shotgun (WGS) entry which is preliminary data.</text>
</comment>
<dbReference type="InterPro" id="IPR001138">
    <property type="entry name" value="Zn2Cys6_DnaBD"/>
</dbReference>
<dbReference type="EMBL" id="JAXOVC010000013">
    <property type="protein sequence ID" value="KAK4494544.1"/>
    <property type="molecule type" value="Genomic_DNA"/>
</dbReference>
<feature type="compositionally biased region" description="Polar residues" evidence="7">
    <location>
        <begin position="827"/>
        <end position="840"/>
    </location>
</feature>
<accession>A0ABR0DZF1</accession>
<evidence type="ECO:0000256" key="3">
    <source>
        <dbReference type="ARBA" id="ARBA00023015"/>
    </source>
</evidence>
<protein>
    <submittedName>
        <fullName evidence="10">Uncharacterized protein</fullName>
    </submittedName>
</protein>
<keyword evidence="1" id="KW-0479">Metal-binding</keyword>
<feature type="compositionally biased region" description="Polar residues" evidence="7">
    <location>
        <begin position="135"/>
        <end position="150"/>
    </location>
</feature>
<dbReference type="Gene3D" id="4.10.240.10">
    <property type="entry name" value="Zn(2)-C6 fungal-type DNA-binding domain"/>
    <property type="match status" value="1"/>
</dbReference>
<dbReference type="PROSITE" id="PS50157">
    <property type="entry name" value="ZINC_FINGER_C2H2_2"/>
    <property type="match status" value="2"/>
</dbReference>
<name>A0ABR0DZF1_ZASCE</name>
<feature type="domain" description="C2H2-type" evidence="9">
    <location>
        <begin position="48"/>
        <end position="75"/>
    </location>
</feature>
<feature type="region of interest" description="Disordered" evidence="7">
    <location>
        <begin position="120"/>
        <end position="159"/>
    </location>
</feature>
<evidence type="ECO:0000313" key="11">
    <source>
        <dbReference type="Proteomes" id="UP001305779"/>
    </source>
</evidence>
<dbReference type="SMART" id="SM00066">
    <property type="entry name" value="GAL4"/>
    <property type="match status" value="1"/>
</dbReference>